<gene>
    <name evidence="5" type="primary">LOC103708702</name>
</gene>
<sequence length="318" mass="35490">MHAKTDSEVTSLAASSPPRSPRRPIYYVMSPSHPDAEKMSLGGSTPGGSPVHHHHYQHHHHPHHHRYASSPIHHSRESSTTRFSASLKHASWRKIPLAGRHPSDAGDADDDSDADDYPAATPVRCYVVWFLLGFIFLFTLFSLILWGASKAYKPEISIKSVVFESYNIQAGMDLTGVPTKMLSINSTVRIAFRNPATFFGVHVSSTPLELYYYDFKIASGSMKEFYQSRKSGRVVAVDVIGRQVPLYGGGSGLSSRSEGGPPAVVPVDLTFVMRARARILGKLVKSKFYRRIHCSLTLRETHLGKKHLNLRNSCKYRY</sequence>
<dbReference type="Proteomes" id="UP000228380">
    <property type="component" value="Chromosome 2"/>
</dbReference>
<dbReference type="GeneID" id="103708702"/>
<dbReference type="Pfam" id="PF03168">
    <property type="entry name" value="LEA_2"/>
    <property type="match status" value="1"/>
</dbReference>
<dbReference type="KEGG" id="pda:103708702"/>
<name>A0A8B9A9B2_PHODC</name>
<dbReference type="InterPro" id="IPR004864">
    <property type="entry name" value="LEA_2"/>
</dbReference>
<dbReference type="AlphaFoldDB" id="A0A8B9A9B2"/>
<keyword evidence="2" id="KW-0472">Membrane</keyword>
<organism evidence="4 5">
    <name type="scientific">Phoenix dactylifera</name>
    <name type="common">Date palm</name>
    <dbReference type="NCBI Taxonomy" id="42345"/>
    <lineage>
        <taxon>Eukaryota</taxon>
        <taxon>Viridiplantae</taxon>
        <taxon>Streptophyta</taxon>
        <taxon>Embryophyta</taxon>
        <taxon>Tracheophyta</taxon>
        <taxon>Spermatophyta</taxon>
        <taxon>Magnoliopsida</taxon>
        <taxon>Liliopsida</taxon>
        <taxon>Arecaceae</taxon>
        <taxon>Coryphoideae</taxon>
        <taxon>Phoeniceae</taxon>
        <taxon>Phoenix</taxon>
    </lineage>
</organism>
<dbReference type="PANTHER" id="PTHR31852">
    <property type="entry name" value="LATE EMBRYOGENESIS ABUNDANT (LEA) HYDROXYPROLINE-RICH GLYCOPROTEIN FAMILY"/>
    <property type="match status" value="1"/>
</dbReference>
<feature type="region of interest" description="Disordered" evidence="1">
    <location>
        <begin position="1"/>
        <end position="80"/>
    </location>
</feature>
<reference evidence="4" key="1">
    <citation type="journal article" date="2019" name="Nat. Commun.">
        <title>Genome-wide association mapping of date palm fruit traits.</title>
        <authorList>
            <person name="Hazzouri K.M."/>
            <person name="Gros-Balthazard M."/>
            <person name="Flowers J.M."/>
            <person name="Copetti D."/>
            <person name="Lemansour A."/>
            <person name="Lebrun M."/>
            <person name="Masmoudi K."/>
            <person name="Ferrand S."/>
            <person name="Dhar M.I."/>
            <person name="Fresquez Z.A."/>
            <person name="Rosas U."/>
            <person name="Zhang J."/>
            <person name="Talag J."/>
            <person name="Lee S."/>
            <person name="Kudrna D."/>
            <person name="Powell R.F."/>
            <person name="Leitch I.J."/>
            <person name="Krueger R.R."/>
            <person name="Wing R.A."/>
            <person name="Amiri K.M.A."/>
            <person name="Purugganan M.D."/>
        </authorList>
    </citation>
    <scope>NUCLEOTIDE SEQUENCE [LARGE SCALE GENOMIC DNA]</scope>
    <source>
        <strain evidence="4">cv. Khalas</strain>
    </source>
</reference>
<dbReference type="InterPro" id="IPR055301">
    <property type="entry name" value="Lea14-like_2"/>
</dbReference>
<reference evidence="5" key="2">
    <citation type="submission" date="2025-08" db="UniProtKB">
        <authorList>
            <consortium name="RefSeq"/>
        </authorList>
    </citation>
    <scope>IDENTIFICATION</scope>
    <source>
        <tissue evidence="5">Young leaves</tissue>
    </source>
</reference>
<feature type="compositionally biased region" description="Basic residues" evidence="1">
    <location>
        <begin position="51"/>
        <end position="67"/>
    </location>
</feature>
<feature type="transmembrane region" description="Helical" evidence="2">
    <location>
        <begin position="126"/>
        <end position="148"/>
    </location>
</feature>
<protein>
    <submittedName>
        <fullName evidence="5">Uncharacterized protein LOC103708702</fullName>
    </submittedName>
</protein>
<keyword evidence="2" id="KW-1133">Transmembrane helix</keyword>
<evidence type="ECO:0000259" key="3">
    <source>
        <dbReference type="Pfam" id="PF03168"/>
    </source>
</evidence>
<proteinExistence type="predicted"/>
<evidence type="ECO:0000313" key="5">
    <source>
        <dbReference type="RefSeq" id="XP_038979774.1"/>
    </source>
</evidence>
<keyword evidence="4" id="KW-1185">Reference proteome</keyword>
<accession>A0A8B9A9B2</accession>
<evidence type="ECO:0000256" key="1">
    <source>
        <dbReference type="SAM" id="MobiDB-lite"/>
    </source>
</evidence>
<dbReference type="RefSeq" id="XP_038979774.1">
    <property type="nucleotide sequence ID" value="XM_039123846.1"/>
</dbReference>
<feature type="domain" description="Late embryogenesis abundant protein LEA-2 subgroup" evidence="3">
    <location>
        <begin position="190"/>
        <end position="295"/>
    </location>
</feature>
<evidence type="ECO:0000313" key="4">
    <source>
        <dbReference type="Proteomes" id="UP000228380"/>
    </source>
</evidence>
<evidence type="ECO:0000256" key="2">
    <source>
        <dbReference type="SAM" id="Phobius"/>
    </source>
</evidence>
<dbReference type="OrthoDB" id="903824at2759"/>
<keyword evidence="2" id="KW-0812">Transmembrane</keyword>